<dbReference type="GO" id="GO:0005886">
    <property type="term" value="C:plasma membrane"/>
    <property type="evidence" value="ECO:0007669"/>
    <property type="project" value="UniProtKB-SubCell"/>
</dbReference>
<feature type="transmembrane region" description="Helical" evidence="11">
    <location>
        <begin position="105"/>
        <end position="125"/>
    </location>
</feature>
<keyword evidence="6 11" id="KW-0812">Transmembrane</keyword>
<dbReference type="Gene3D" id="1.10.3720.10">
    <property type="entry name" value="MetI-like"/>
    <property type="match status" value="1"/>
</dbReference>
<evidence type="ECO:0000256" key="10">
    <source>
        <dbReference type="ARBA" id="ARBA00023136"/>
    </source>
</evidence>
<keyword evidence="4 11" id="KW-0813">Transport</keyword>
<dbReference type="CDD" id="cd03257">
    <property type="entry name" value="ABC_NikE_OppD_transporters"/>
    <property type="match status" value="1"/>
</dbReference>
<dbReference type="SUPFAM" id="SSF161098">
    <property type="entry name" value="MetI-like"/>
    <property type="match status" value="1"/>
</dbReference>
<keyword evidence="10 11" id="KW-0472">Membrane</keyword>
<organism evidence="14 15">
    <name type="scientific">Skermanella aerolata</name>
    <dbReference type="NCBI Taxonomy" id="393310"/>
    <lineage>
        <taxon>Bacteria</taxon>
        <taxon>Pseudomonadati</taxon>
        <taxon>Pseudomonadota</taxon>
        <taxon>Alphaproteobacteria</taxon>
        <taxon>Rhodospirillales</taxon>
        <taxon>Azospirillaceae</taxon>
        <taxon>Skermanella</taxon>
    </lineage>
</organism>
<dbReference type="CDD" id="cd06261">
    <property type="entry name" value="TM_PBP2"/>
    <property type="match status" value="1"/>
</dbReference>
<dbReference type="Gene3D" id="3.40.50.300">
    <property type="entry name" value="P-loop containing nucleotide triphosphate hydrolases"/>
    <property type="match status" value="1"/>
</dbReference>
<dbReference type="Pfam" id="PF00005">
    <property type="entry name" value="ABC_tran"/>
    <property type="match status" value="1"/>
</dbReference>
<dbReference type="PANTHER" id="PTHR43297">
    <property type="entry name" value="OLIGOPEPTIDE TRANSPORT ATP-BINDING PROTEIN APPD"/>
    <property type="match status" value="1"/>
</dbReference>
<dbReference type="Proteomes" id="UP000321523">
    <property type="component" value="Unassembled WGS sequence"/>
</dbReference>
<dbReference type="SMART" id="SM00382">
    <property type="entry name" value="AAA"/>
    <property type="match status" value="1"/>
</dbReference>
<sequence length="609" mass="63635">MRRLPWLPIVAVGLIVLAALAAPVIGLADPVAMDVAHRLAGPSAAHPLGQDEYGRDVLSRLIWGARTSLGIAFAAAAIACVIGTILGLVGGYVRGVAELLAVRSMDVVLCFPPLLLALLVVTLLGPGASTLIPVLAIVYLPSFTRVAYAGVLSVRGHEYVTAMKVLGAGRLRIMTRTILPNIAGPVLVQFSLAAASAVVLESGLSFLGLGVVPPAPSWGLMIGAARGTMVQAPLLLLWPCLALTVTILAMNALCDGLRDVLDPHPAARRASWFSRFRRVAAPVVPEPAEPGTVLDVRGLTVAIGDPGDGKLAVRDVSFHVREGETLAIVGESGSGKSLMSLSAIGMVPAGVEVSGGTATMEGKDLLALPAAELRKLLGDRMAMIFQDPGSSLNPVHRVGSQIAEAIRAHRPVSRRAATTQAVTLLRNVGIPDPERRAKAFPHELSGGMRQRVMIAMAIANGPRLLVADEPTTALDVTIQAQVLDLLASLKRDSGLGLLFITHSLPVVAEIADRVAVMYAGEILEEGPTAEIFADPRHPYTAALLRSAPKDDGPAPEGIPGTVPVPGDLPAGCVFAPRCDKSIDTCVKTRPPLFDIGPGRASRCIRWASL</sequence>
<evidence type="ECO:0000256" key="8">
    <source>
        <dbReference type="ARBA" id="ARBA00022840"/>
    </source>
</evidence>
<gene>
    <name evidence="14" type="ORF">SAE02_25020</name>
</gene>
<feature type="transmembrane region" description="Helical" evidence="11">
    <location>
        <begin position="178"/>
        <end position="200"/>
    </location>
</feature>
<reference evidence="14 15" key="1">
    <citation type="submission" date="2019-07" db="EMBL/GenBank/DDBJ databases">
        <title>Whole genome shotgun sequence of Skermanella aerolata NBRC 106429.</title>
        <authorList>
            <person name="Hosoyama A."/>
            <person name="Uohara A."/>
            <person name="Ohji S."/>
            <person name="Ichikawa N."/>
        </authorList>
    </citation>
    <scope>NUCLEOTIDE SEQUENCE [LARGE SCALE GENOMIC DNA]</scope>
    <source>
        <strain evidence="14 15">NBRC 106429</strain>
    </source>
</reference>
<dbReference type="NCBIfam" id="TIGR01727">
    <property type="entry name" value="oligo_HPY"/>
    <property type="match status" value="1"/>
</dbReference>
<evidence type="ECO:0000256" key="9">
    <source>
        <dbReference type="ARBA" id="ARBA00022989"/>
    </source>
</evidence>
<keyword evidence="9 11" id="KW-1133">Transmembrane helix</keyword>
<protein>
    <submittedName>
        <fullName evidence="14">Peptide ABC transporter permease</fullName>
    </submittedName>
</protein>
<dbReference type="SUPFAM" id="SSF52540">
    <property type="entry name" value="P-loop containing nucleoside triphosphate hydrolases"/>
    <property type="match status" value="1"/>
</dbReference>
<dbReference type="GO" id="GO:0055085">
    <property type="term" value="P:transmembrane transport"/>
    <property type="evidence" value="ECO:0007669"/>
    <property type="project" value="InterPro"/>
</dbReference>
<dbReference type="InterPro" id="IPR003593">
    <property type="entry name" value="AAA+_ATPase"/>
</dbReference>
<evidence type="ECO:0000259" key="13">
    <source>
        <dbReference type="PROSITE" id="PS50928"/>
    </source>
</evidence>
<evidence type="ECO:0000256" key="1">
    <source>
        <dbReference type="ARBA" id="ARBA00004417"/>
    </source>
</evidence>
<keyword evidence="5" id="KW-1003">Cell membrane</keyword>
<feature type="transmembrane region" description="Helical" evidence="11">
    <location>
        <begin position="232"/>
        <end position="253"/>
    </location>
</feature>
<dbReference type="FunFam" id="3.40.50.300:FF:000016">
    <property type="entry name" value="Oligopeptide ABC transporter ATP-binding component"/>
    <property type="match status" value="1"/>
</dbReference>
<comment type="caution">
    <text evidence="14">The sequence shown here is derived from an EMBL/GenBank/DDBJ whole genome shotgun (WGS) entry which is preliminary data.</text>
</comment>
<name>A0A512DPF0_9PROT</name>
<comment type="similarity">
    <text evidence="11">Belongs to the binding-protein-dependent transport system permease family.</text>
</comment>
<dbReference type="GO" id="GO:0005524">
    <property type="term" value="F:ATP binding"/>
    <property type="evidence" value="ECO:0007669"/>
    <property type="project" value="UniProtKB-KW"/>
</dbReference>
<keyword evidence="15" id="KW-1185">Reference proteome</keyword>
<dbReference type="PROSITE" id="PS50893">
    <property type="entry name" value="ABC_TRANSPORTER_2"/>
    <property type="match status" value="1"/>
</dbReference>
<dbReference type="InterPro" id="IPR050388">
    <property type="entry name" value="ABC_Ni/Peptide_Import"/>
</dbReference>
<feature type="domain" description="ABC transporter" evidence="12">
    <location>
        <begin position="294"/>
        <end position="544"/>
    </location>
</feature>
<evidence type="ECO:0000256" key="5">
    <source>
        <dbReference type="ARBA" id="ARBA00022475"/>
    </source>
</evidence>
<feature type="transmembrane region" description="Helical" evidence="11">
    <location>
        <begin position="206"/>
        <end position="225"/>
    </location>
</feature>
<dbReference type="PROSITE" id="PS00211">
    <property type="entry name" value="ABC_TRANSPORTER_1"/>
    <property type="match status" value="1"/>
</dbReference>
<dbReference type="PROSITE" id="PS50928">
    <property type="entry name" value="ABC_TM1"/>
    <property type="match status" value="1"/>
</dbReference>
<comment type="subcellular location">
    <subcellularLocation>
        <location evidence="1">Cell inner membrane</location>
        <topology evidence="1">Peripheral membrane protein</topology>
    </subcellularLocation>
    <subcellularLocation>
        <location evidence="2 11">Cell membrane</location>
        <topology evidence="2 11">Multi-pass membrane protein</topology>
    </subcellularLocation>
</comment>
<keyword evidence="8" id="KW-0067">ATP-binding</keyword>
<evidence type="ECO:0000256" key="4">
    <source>
        <dbReference type="ARBA" id="ARBA00022448"/>
    </source>
</evidence>
<dbReference type="PANTHER" id="PTHR43297:SF2">
    <property type="entry name" value="DIPEPTIDE TRANSPORT ATP-BINDING PROTEIN DPPD"/>
    <property type="match status" value="1"/>
</dbReference>
<proteinExistence type="inferred from homology"/>
<evidence type="ECO:0000313" key="15">
    <source>
        <dbReference type="Proteomes" id="UP000321523"/>
    </source>
</evidence>
<accession>A0A512DPF0</accession>
<dbReference type="AlphaFoldDB" id="A0A512DPF0"/>
<dbReference type="InterPro" id="IPR013563">
    <property type="entry name" value="Oligopep_ABC_C"/>
</dbReference>
<feature type="transmembrane region" description="Helical" evidence="11">
    <location>
        <begin position="69"/>
        <end position="93"/>
    </location>
</feature>
<dbReference type="InterPro" id="IPR003439">
    <property type="entry name" value="ABC_transporter-like_ATP-bd"/>
</dbReference>
<comment type="similarity">
    <text evidence="3">Belongs to the ABC transporter superfamily.</text>
</comment>
<dbReference type="GO" id="GO:0016887">
    <property type="term" value="F:ATP hydrolysis activity"/>
    <property type="evidence" value="ECO:0007669"/>
    <property type="project" value="InterPro"/>
</dbReference>
<evidence type="ECO:0000313" key="14">
    <source>
        <dbReference type="EMBL" id="GEO38354.1"/>
    </source>
</evidence>
<dbReference type="InterPro" id="IPR017871">
    <property type="entry name" value="ABC_transporter-like_CS"/>
</dbReference>
<evidence type="ECO:0000256" key="11">
    <source>
        <dbReference type="RuleBase" id="RU363032"/>
    </source>
</evidence>
<dbReference type="GO" id="GO:0015833">
    <property type="term" value="P:peptide transport"/>
    <property type="evidence" value="ECO:0007669"/>
    <property type="project" value="InterPro"/>
</dbReference>
<evidence type="ECO:0000256" key="7">
    <source>
        <dbReference type="ARBA" id="ARBA00022741"/>
    </source>
</evidence>
<evidence type="ECO:0000256" key="6">
    <source>
        <dbReference type="ARBA" id="ARBA00022692"/>
    </source>
</evidence>
<dbReference type="InterPro" id="IPR027417">
    <property type="entry name" value="P-loop_NTPase"/>
</dbReference>
<feature type="transmembrane region" description="Helical" evidence="11">
    <location>
        <begin position="131"/>
        <end position="154"/>
    </location>
</feature>
<evidence type="ECO:0000256" key="2">
    <source>
        <dbReference type="ARBA" id="ARBA00004651"/>
    </source>
</evidence>
<dbReference type="InterPro" id="IPR035906">
    <property type="entry name" value="MetI-like_sf"/>
</dbReference>
<dbReference type="InterPro" id="IPR000515">
    <property type="entry name" value="MetI-like"/>
</dbReference>
<dbReference type="RefSeq" id="WP_044428099.1">
    <property type="nucleotide sequence ID" value="NZ_BJYZ01000009.1"/>
</dbReference>
<evidence type="ECO:0000259" key="12">
    <source>
        <dbReference type="PROSITE" id="PS50893"/>
    </source>
</evidence>
<evidence type="ECO:0000256" key="3">
    <source>
        <dbReference type="ARBA" id="ARBA00005417"/>
    </source>
</evidence>
<dbReference type="EMBL" id="BJYZ01000009">
    <property type="protein sequence ID" value="GEO38354.1"/>
    <property type="molecule type" value="Genomic_DNA"/>
</dbReference>
<dbReference type="Pfam" id="PF08352">
    <property type="entry name" value="oligo_HPY"/>
    <property type="match status" value="1"/>
</dbReference>
<feature type="domain" description="ABC transmembrane type-1" evidence="13">
    <location>
        <begin position="65"/>
        <end position="254"/>
    </location>
</feature>
<dbReference type="OrthoDB" id="9815712at2"/>
<dbReference type="Pfam" id="PF00528">
    <property type="entry name" value="BPD_transp_1"/>
    <property type="match status" value="1"/>
</dbReference>
<keyword evidence="7" id="KW-0547">Nucleotide-binding</keyword>